<organism evidence="6 7">
    <name type="scientific">Gordonia effusa NBRC 100432</name>
    <dbReference type="NCBI Taxonomy" id="1077974"/>
    <lineage>
        <taxon>Bacteria</taxon>
        <taxon>Bacillati</taxon>
        <taxon>Actinomycetota</taxon>
        <taxon>Actinomycetes</taxon>
        <taxon>Mycobacteriales</taxon>
        <taxon>Gordoniaceae</taxon>
        <taxon>Gordonia</taxon>
    </lineage>
</organism>
<feature type="domain" description="Carrier" evidence="5">
    <location>
        <begin position="63"/>
        <end position="138"/>
    </location>
</feature>
<dbReference type="Pfam" id="PF00550">
    <property type="entry name" value="PP-binding"/>
    <property type="match status" value="3"/>
</dbReference>
<evidence type="ECO:0000256" key="2">
    <source>
        <dbReference type="ARBA" id="ARBA00022450"/>
    </source>
</evidence>
<feature type="compositionally biased region" description="Polar residues" evidence="4">
    <location>
        <begin position="3239"/>
        <end position="3248"/>
    </location>
</feature>
<dbReference type="PANTHER" id="PTHR45527">
    <property type="entry name" value="NONRIBOSOMAL PEPTIDE SYNTHETASE"/>
    <property type="match status" value="1"/>
</dbReference>
<dbReference type="GO" id="GO:0008610">
    <property type="term" value="P:lipid biosynthetic process"/>
    <property type="evidence" value="ECO:0007669"/>
    <property type="project" value="UniProtKB-ARBA"/>
</dbReference>
<dbReference type="CDD" id="cd19540">
    <property type="entry name" value="LCL_NRPS-like"/>
    <property type="match status" value="2"/>
</dbReference>
<dbReference type="GO" id="GO:0044550">
    <property type="term" value="P:secondary metabolite biosynthetic process"/>
    <property type="evidence" value="ECO:0007669"/>
    <property type="project" value="TreeGrafter"/>
</dbReference>
<feature type="non-terminal residue" evidence="6">
    <location>
        <position position="1"/>
    </location>
</feature>
<dbReference type="InterPro" id="IPR010071">
    <property type="entry name" value="AA_adenyl_dom"/>
</dbReference>
<dbReference type="FunFam" id="3.40.50.980:FF:000001">
    <property type="entry name" value="Non-ribosomal peptide synthetase"/>
    <property type="match status" value="1"/>
</dbReference>
<comment type="cofactor">
    <cofactor evidence="1">
        <name>pantetheine 4'-phosphate</name>
        <dbReference type="ChEBI" id="CHEBI:47942"/>
    </cofactor>
</comment>
<dbReference type="Gene3D" id="1.10.1200.10">
    <property type="entry name" value="ACP-like"/>
    <property type="match status" value="3"/>
</dbReference>
<dbReference type="SUPFAM" id="SSF52777">
    <property type="entry name" value="CoA-dependent acyltransferases"/>
    <property type="match status" value="8"/>
</dbReference>
<feature type="region of interest" description="Disordered" evidence="4">
    <location>
        <begin position="3210"/>
        <end position="3248"/>
    </location>
</feature>
<protein>
    <submittedName>
        <fullName evidence="6">Putative non-ribosomal peptide synthetase</fullName>
    </submittedName>
</protein>
<feature type="domain" description="Carrier" evidence="5">
    <location>
        <begin position="1111"/>
        <end position="1185"/>
    </location>
</feature>
<dbReference type="PROSITE" id="PS50075">
    <property type="entry name" value="CARRIER"/>
    <property type="match status" value="3"/>
</dbReference>
<name>H0R423_9ACTN</name>
<dbReference type="InterPro" id="IPR009081">
    <property type="entry name" value="PP-bd_ACP"/>
</dbReference>
<dbReference type="GO" id="GO:0003824">
    <property type="term" value="F:catalytic activity"/>
    <property type="evidence" value="ECO:0007669"/>
    <property type="project" value="InterPro"/>
</dbReference>
<dbReference type="Pfam" id="PF13193">
    <property type="entry name" value="AMP-binding_C"/>
    <property type="match status" value="2"/>
</dbReference>
<dbReference type="InterPro" id="IPR020845">
    <property type="entry name" value="AMP-binding_CS"/>
</dbReference>
<dbReference type="InterPro" id="IPR020806">
    <property type="entry name" value="PKS_PP-bd"/>
</dbReference>
<sequence length="3248" mass="345280">GYVSPASIDVAVLDSAVAQALPEYMRPTRWMLLDAMPLSTAGKVNRKALPEPETAAASEEFVSAETETERVIAQVFGDILGIDEVSATASFFDLGGNSLAGTRVVARLADRLDADVSVRDLFDTPTVRGLGASIVSGSRTVARLTPQPRPDRIPLSAAQRRMWFINQFDVESATYNIPLPLRLRGGIDVDSLAAALLDVLARHEVLRTVYPSDDGGPHQQILDIDTVAAQLDWVRATRRSDLADTAARGFDVSTQLPIRGAFYEDGDAVEIVLVAHHIAFDGESMQVLITDLVTAYAARATADVPQFAPLPVQYADYALWQNTALGSMDDPESEIARQHRYWLDTLDGLPDVTDLVMDRPRPAVLDPAAGSLRVDVDPVLAEKIPAFAAEHGATGFMVFHTALAITVARLASTDDVVIGAPIAGRADAALDRAVGMFVNTLVLRTPATPGCTGAELLSAIRTTDLDAFAHADVHFEQLVDALAPQRSTAHAPLFQIALTHTTGALDSGPIDLADLGVSVEPILDLGTAEAKVDLAVSVHESADRTSVEFSYATALFDESTVKRFASVWSRVLEALVTQPSIPIGDIALAEPSVRASIPVSSPASAPRAVSAQGTLVHHLHQRRLDPTHPALICGDETVSYSEFEQRTNIVARELIARGVRPDDVVAVAVERSVQSVTAVWGVIKSGAAYVPIDPGYPAERIEYMIADSAVRLGITVGAIRDQLGQSECTWLDLVDLEATDRDSAEIDPAERNGSITLDNLAYLIYTSGSTGRPKAVAVSNRGITDLMAAHAQVSGTREDGPDTRILHLASPSFDASFFEMIWAIGAGHTLVVAPANDYAGDALQRVLTTGRVTDMVITPSVLASLDPSVVKSVRNLATAGEACPPELVERWAAHGRRVFNFYGPSETTVWATRSRMLLNSPVTIGRAIGGFETYVLDARLHEVPQGVVGELYLAADGLARGYLHRAGLTATTFVANPFSANGSRLYATGDMVRYNASGDLEFAGRADHQVKINGQRVELGEIESVLADQAGVEQAVVLGVSDGDRTRLVGYLVGAHVDVAEVTAGARQRLAGHMVPAQFVVIDELPLTPAGKLDRAALPTADAPAQVDVVSAATAAEHQLERIVATLLGRDEVSVTESFFTLGGDSIMSIQLASAAKAAGITLTPRQIFEHRTVREMAQAAAVGENRTLVPEPVDGPRGDIAVSPIAAWMIEHSTAPTDYADFSQSMVFAAPEALTLSVLRDIIGAVVAVHPMLTASLEIEDGAPRMRAGNEFAPRQSVTAVMSGALIGEDEFADDLRDAHASALARMNPAAGQLVAAVLVADADGAKRVVLAVHHLGVDIVSWPILIEDIATAWTQSSAGDPIELRPEATSARAWLSAVDAQVDARADEVSYWLARLPERPTPLSALPIEDAGSAADRLGETEVRVFRMDAAVTEDVLTELPEAFGGSADDVLLAALTRAIRSWQRDNEIDDEADIYIQVESHGRDERIIAGDDDLAADLSRTVGWFTTISPMVIDTSGSRIATVKAAKEERLGRPSAGAGFGILRYLANDPALRERRLPSIGFNFFGARAASVGDDVEGLRDQALLPALDAPSLPPTVSGAMLVPNTLSINVTTDVAAGQRFLSAEFTYVSRVVTADSVDDLAVRWERELAALAAEIADGAAVGLSPTDVPGTGITQPDLDQLAVAAPGALVLPLSPLQRGLYFQAEMVPAGQAGTASSDSVDVYVTQAVVDLAGDIDPKRMADAADALLARHQALRSGFVRTDSGAVVAIVPPALTTPMVVDDMRGVEPHEVSARVEEIADQQRVLPFDMSAPPLLRLVLVRHDDGAHLVVTNHHILFDGWSGPLVLADLLALYATGEAYTATQHRGSTDFGDHVLRLARADRGAGLRAWREIVAPLEGPTLVSNGLEATAQSLPRDHTVFLDAETTAAIEQVARTHGVTLSNVLQFAWAVVLSRLTGNRVVTFGEAVSGRPADLDGAGSIVGLFINTLPVVVDVDPAATIAEVLAKLQSDKVSVLDHQHVGLSEIMVDAGVPALFDTLFVHESYPVDTDSLTGAAASGPGEMTVRGVDSRDATHFPLYLSTAPAGDRLAITLKYLPAAFADEQAATFVHAVGAILDTVVGQPQSLTADISLLVPADRALVDGWSRGPVVEVAPQTVDELLAGQTLRDGEAIALVYGEREVTYREFSARVWTLARTLIDYGVGPEVPVALCIPRSVEMVVAIHAVVAAGGQYVPVHTDSPDDRAAYMLEISGAAMLLVSDRDEVAQVIRVAGERDLPVLDIDCSVDVDLDTPQVTDADRLAPLRLDNPMYTLFTSGSTGRPKGVTTPHRGILNRLWWGIGAMPIDATDRVVLKSPYTFDVSLAELFAPIMVGGRIVILKAGGHLDPLYLADEIARTGGTTAHFVPSMMSVFLDVLGQERVSALTSMRIISTTGEALPPAMATTVRQWLPQVQLENLYGPTEASVEISGYDAESVTPDDHTVPIGTVVSNGEVAVLDSRLRPVPAGFPGELYIGGVQVGRGYAGRPDLSADRYVADPYGDAGARMYRTGDLVRWNTKGELEYLGRTDFQVKLRGQRVELGEIESVIASVPGVVHVATTVVKSPTGDSLVAWIAPAASIDMDEVNATLAAALPEYMRPSAWVVMDAMPLNNSGKVSRQELPAPVFTESEFVEPVGHVEEVIAAIVADVLGVERVSVIESFFDIGGNSLSATRVAARVSDVLNTELSVRDLFAKPSVRALAASVDIGVQGLPPVTAVIPRPAVVPLSFSQQRMWFINQFDTSLPTYNIPAGLRLTGLLDVDALRMAVDDVVARHETLRTTFPMVDGAPAQLVHEVGSVGAQSDWAEVVSDDDLASAATTGFDVATETGFRVRLRRVSDDEHLLLVVLHHIAGDGESMTPLVADMVTAYTARSAGHAPEYPPLEIQFADYALWQQAELGSPDDPSSVVGRQMDYWTTALASLPDVLELPADRPRPPVASYQGARVGFEIPAQVATATAELARRHGVTSFMVLHGALAVLLARLSATDDIAIATPIAGRGQQALDPLIGMFVNTLVLRAEIDPAMSFAAVLEQVRVTDLDAFANADLPFESLVEQLNPVRSQSFSPLAQVMLNLAQPAAHEPVPIGGDLSVAPMEPLLDPAQVDLTFTIATAADGQVWTGSLVYATDLFDEDSAQQIVTRLVRLLGALTASPDAPVADAPMIDEAERHEVLEWSVGTSEPKFGGLLREPLSSESAEGPGSGTTVSDSRGE</sequence>
<dbReference type="FunFam" id="3.30.300.30:FF:000015">
    <property type="entry name" value="Nonribosomal peptide synthase SidD"/>
    <property type="match status" value="1"/>
</dbReference>
<dbReference type="PANTHER" id="PTHR45527:SF1">
    <property type="entry name" value="FATTY ACID SYNTHASE"/>
    <property type="match status" value="1"/>
</dbReference>
<evidence type="ECO:0000256" key="1">
    <source>
        <dbReference type="ARBA" id="ARBA00001957"/>
    </source>
</evidence>
<dbReference type="Gene3D" id="3.30.559.10">
    <property type="entry name" value="Chloramphenicol acetyltransferase-like domain"/>
    <property type="match status" value="4"/>
</dbReference>
<evidence type="ECO:0000256" key="3">
    <source>
        <dbReference type="ARBA" id="ARBA00022553"/>
    </source>
</evidence>
<evidence type="ECO:0000256" key="4">
    <source>
        <dbReference type="SAM" id="MobiDB-lite"/>
    </source>
</evidence>
<dbReference type="Gene3D" id="3.40.50.980">
    <property type="match status" value="4"/>
</dbReference>
<evidence type="ECO:0000313" key="6">
    <source>
        <dbReference type="EMBL" id="GAB19824.1"/>
    </source>
</evidence>
<dbReference type="UniPathway" id="UPA00011"/>
<keyword evidence="3" id="KW-0597">Phosphoprotein</keyword>
<dbReference type="SUPFAM" id="SSF56801">
    <property type="entry name" value="Acetyl-CoA synthetase-like"/>
    <property type="match status" value="3"/>
</dbReference>
<comment type="caution">
    <text evidence="6">The sequence shown here is derived from an EMBL/GenBank/DDBJ whole genome shotgun (WGS) entry which is preliminary data.</text>
</comment>
<dbReference type="GO" id="GO:0031177">
    <property type="term" value="F:phosphopantetheine binding"/>
    <property type="evidence" value="ECO:0007669"/>
    <property type="project" value="InterPro"/>
</dbReference>
<dbReference type="Gene3D" id="2.30.38.10">
    <property type="entry name" value="Luciferase, Domain 3"/>
    <property type="match status" value="2"/>
</dbReference>
<dbReference type="STRING" id="1077974.GOEFS_096_00010"/>
<proteinExistence type="predicted"/>
<dbReference type="Gene3D" id="3.30.300.30">
    <property type="match status" value="3"/>
</dbReference>
<dbReference type="GO" id="GO:0043041">
    <property type="term" value="P:amino acid activation for nonribosomal peptide biosynthetic process"/>
    <property type="evidence" value="ECO:0007669"/>
    <property type="project" value="TreeGrafter"/>
</dbReference>
<dbReference type="OrthoDB" id="4501954at2"/>
<accession>H0R423</accession>
<keyword evidence="2" id="KW-0596">Phosphopantetheine</keyword>
<dbReference type="InterPro" id="IPR006162">
    <property type="entry name" value="Ppantetheine_attach_site"/>
</dbReference>
<dbReference type="InterPro" id="IPR023213">
    <property type="entry name" value="CAT-like_dom_sf"/>
</dbReference>
<dbReference type="Pfam" id="PF00501">
    <property type="entry name" value="AMP-binding"/>
    <property type="match status" value="2"/>
</dbReference>
<dbReference type="eggNOG" id="COG1020">
    <property type="taxonomic scope" value="Bacteria"/>
</dbReference>
<dbReference type="PROSITE" id="PS00455">
    <property type="entry name" value="AMP_BINDING"/>
    <property type="match status" value="1"/>
</dbReference>
<evidence type="ECO:0000313" key="7">
    <source>
        <dbReference type="Proteomes" id="UP000035034"/>
    </source>
</evidence>
<dbReference type="InterPro" id="IPR045851">
    <property type="entry name" value="AMP-bd_C_sf"/>
</dbReference>
<dbReference type="CDD" id="cd05930">
    <property type="entry name" value="A_NRPS"/>
    <property type="match status" value="1"/>
</dbReference>
<dbReference type="SUPFAM" id="SSF47336">
    <property type="entry name" value="ACP-like"/>
    <property type="match status" value="3"/>
</dbReference>
<dbReference type="EMBL" id="BAEH01000096">
    <property type="protein sequence ID" value="GAB19824.1"/>
    <property type="molecule type" value="Genomic_DNA"/>
</dbReference>
<gene>
    <name evidence="6" type="ORF">GOEFS_096_00010</name>
</gene>
<dbReference type="NCBIfam" id="TIGR01733">
    <property type="entry name" value="AA-adenyl-dom"/>
    <property type="match status" value="2"/>
</dbReference>
<dbReference type="PROSITE" id="PS00012">
    <property type="entry name" value="PHOSPHOPANTETHEINE"/>
    <property type="match status" value="3"/>
</dbReference>
<dbReference type="InterPro" id="IPR025110">
    <property type="entry name" value="AMP-bd_C"/>
</dbReference>
<keyword evidence="7" id="KW-1185">Reference proteome</keyword>
<dbReference type="InterPro" id="IPR000873">
    <property type="entry name" value="AMP-dep_synth/lig_dom"/>
</dbReference>
<dbReference type="Gene3D" id="3.30.559.30">
    <property type="entry name" value="Nonribosomal peptide synthetase, condensation domain"/>
    <property type="match status" value="4"/>
</dbReference>
<dbReference type="InterPro" id="IPR001242">
    <property type="entry name" value="Condensation_dom"/>
</dbReference>
<feature type="domain" description="Carrier" evidence="5">
    <location>
        <begin position="2673"/>
        <end position="2748"/>
    </location>
</feature>
<reference evidence="6 7" key="1">
    <citation type="submission" date="2011-12" db="EMBL/GenBank/DDBJ databases">
        <title>Whole genome shotgun sequence of Gordonia effusa NBRC 100432.</title>
        <authorList>
            <person name="Yoshida I."/>
            <person name="Takarada H."/>
            <person name="Hosoyama A."/>
            <person name="Tsuchikane K."/>
            <person name="Katsumata H."/>
            <person name="Yamazaki S."/>
            <person name="Fujita N."/>
        </authorList>
    </citation>
    <scope>NUCLEOTIDE SEQUENCE [LARGE SCALE GENOMIC DNA]</scope>
    <source>
        <strain evidence="6 7">NBRC 100432</strain>
    </source>
</reference>
<dbReference type="Pfam" id="PF00668">
    <property type="entry name" value="Condensation"/>
    <property type="match status" value="4"/>
</dbReference>
<dbReference type="SMART" id="SM00823">
    <property type="entry name" value="PKS_PP"/>
    <property type="match status" value="3"/>
</dbReference>
<dbReference type="GO" id="GO:0005829">
    <property type="term" value="C:cytosol"/>
    <property type="evidence" value="ECO:0007669"/>
    <property type="project" value="TreeGrafter"/>
</dbReference>
<dbReference type="InterPro" id="IPR036736">
    <property type="entry name" value="ACP-like_sf"/>
</dbReference>
<dbReference type="Proteomes" id="UP000035034">
    <property type="component" value="Unassembled WGS sequence"/>
</dbReference>
<evidence type="ECO:0000259" key="5">
    <source>
        <dbReference type="PROSITE" id="PS50075"/>
    </source>
</evidence>